<accession>A0ACA9QKB2</accession>
<feature type="non-terminal residue" evidence="1">
    <location>
        <position position="146"/>
    </location>
</feature>
<comment type="caution">
    <text evidence="1">The sequence shown here is derived from an EMBL/GenBank/DDBJ whole genome shotgun (WGS) entry which is preliminary data.</text>
</comment>
<name>A0ACA9QKB2_9GLOM</name>
<organism evidence="1 2">
    <name type="scientific">Racocetra persica</name>
    <dbReference type="NCBI Taxonomy" id="160502"/>
    <lineage>
        <taxon>Eukaryota</taxon>
        <taxon>Fungi</taxon>
        <taxon>Fungi incertae sedis</taxon>
        <taxon>Mucoromycota</taxon>
        <taxon>Glomeromycotina</taxon>
        <taxon>Glomeromycetes</taxon>
        <taxon>Diversisporales</taxon>
        <taxon>Gigasporaceae</taxon>
        <taxon>Racocetra</taxon>
    </lineage>
</organism>
<reference evidence="1" key="1">
    <citation type="submission" date="2021-06" db="EMBL/GenBank/DDBJ databases">
        <authorList>
            <person name="Kallberg Y."/>
            <person name="Tangrot J."/>
            <person name="Rosling A."/>
        </authorList>
    </citation>
    <scope>NUCLEOTIDE SEQUENCE</scope>
    <source>
        <strain evidence="1">MA461A</strain>
    </source>
</reference>
<dbReference type="Proteomes" id="UP000789920">
    <property type="component" value="Unassembled WGS sequence"/>
</dbReference>
<gene>
    <name evidence="1" type="ORF">RPERSI_LOCUS14656</name>
</gene>
<dbReference type="EMBL" id="CAJVQC010034128">
    <property type="protein sequence ID" value="CAG8755714.1"/>
    <property type="molecule type" value="Genomic_DNA"/>
</dbReference>
<feature type="non-terminal residue" evidence="1">
    <location>
        <position position="1"/>
    </location>
</feature>
<keyword evidence="2" id="KW-1185">Reference proteome</keyword>
<evidence type="ECO:0000313" key="1">
    <source>
        <dbReference type="EMBL" id="CAG8755714.1"/>
    </source>
</evidence>
<protein>
    <submittedName>
        <fullName evidence="1">31156_t:CDS:1</fullName>
    </submittedName>
</protein>
<sequence length="146" mass="16718">EDELVNNLENWDEFGCGSRSEDKMVNDLKNKNEFECRLESENELANSLRNENEFENGLESENEVISRLEYSNETRLDIYDDSDNGSESNSDISTTTNRSSTDNEENTPFISAELATIIQLFKIKVQNNLTDEAFYEIVKAVIAKPM</sequence>
<evidence type="ECO:0000313" key="2">
    <source>
        <dbReference type="Proteomes" id="UP000789920"/>
    </source>
</evidence>
<proteinExistence type="predicted"/>